<keyword evidence="2" id="KW-0804">Transcription</keyword>
<dbReference type="InterPro" id="IPR036388">
    <property type="entry name" value="WH-like_DNA-bd_sf"/>
</dbReference>
<evidence type="ECO:0000256" key="1">
    <source>
        <dbReference type="ARBA" id="ARBA00023015"/>
    </source>
</evidence>
<dbReference type="Gene3D" id="1.10.10.10">
    <property type="entry name" value="Winged helix-like DNA-binding domain superfamily/Winged helix DNA-binding domain"/>
    <property type="match status" value="1"/>
</dbReference>
<dbReference type="Pfam" id="PF13280">
    <property type="entry name" value="WYL"/>
    <property type="match status" value="1"/>
</dbReference>
<dbReference type="RefSeq" id="WP_171092630.1">
    <property type="nucleotide sequence ID" value="NZ_CP053069.1"/>
</dbReference>
<feature type="domain" description="HTH deoR-type" evidence="3">
    <location>
        <begin position="4"/>
        <end position="63"/>
    </location>
</feature>
<name>A0A6M4GWG8_9PROT</name>
<dbReference type="PROSITE" id="PS51000">
    <property type="entry name" value="HTH_DEOR_2"/>
    <property type="match status" value="1"/>
</dbReference>
<dbReference type="InterPro" id="IPR013196">
    <property type="entry name" value="HTH_11"/>
</dbReference>
<dbReference type="EMBL" id="CP053069">
    <property type="protein sequence ID" value="QJR11352.1"/>
    <property type="molecule type" value="Genomic_DNA"/>
</dbReference>
<dbReference type="PROSITE" id="PS52050">
    <property type="entry name" value="WYL"/>
    <property type="match status" value="1"/>
</dbReference>
<evidence type="ECO:0000313" key="5">
    <source>
        <dbReference type="Proteomes" id="UP000501534"/>
    </source>
</evidence>
<reference evidence="4 5" key="1">
    <citation type="submission" date="2020-04" db="EMBL/GenBank/DDBJ databases">
        <title>Usitatibacter rugosus gen. nov., sp. nov. and Usitatibacter palustris sp. nov., novel members of Usitatibacteraceae fam. nov. within the order Nitrosomonadales isolated from soil.</title>
        <authorList>
            <person name="Huber K.J."/>
            <person name="Neumann-Schaal M."/>
            <person name="Geppert A."/>
            <person name="Luckner M."/>
            <person name="Wanner G."/>
            <person name="Overmann J."/>
        </authorList>
    </citation>
    <scope>NUCLEOTIDE SEQUENCE [LARGE SCALE GENOMIC DNA]</scope>
    <source>
        <strain evidence="4 5">0125_3</strain>
    </source>
</reference>
<proteinExistence type="predicted"/>
<evidence type="ECO:0000259" key="3">
    <source>
        <dbReference type="PROSITE" id="PS51000"/>
    </source>
</evidence>
<dbReference type="PANTHER" id="PTHR34580:SF3">
    <property type="entry name" value="PROTEIN PAFB"/>
    <property type="match status" value="1"/>
</dbReference>
<evidence type="ECO:0000256" key="2">
    <source>
        <dbReference type="ARBA" id="ARBA00023163"/>
    </source>
</evidence>
<dbReference type="InterPro" id="IPR028349">
    <property type="entry name" value="PafC-like"/>
</dbReference>
<dbReference type="SUPFAM" id="SSF46785">
    <property type="entry name" value="Winged helix' DNA-binding domain"/>
    <property type="match status" value="1"/>
</dbReference>
<dbReference type="GO" id="GO:0003700">
    <property type="term" value="F:DNA-binding transcription factor activity"/>
    <property type="evidence" value="ECO:0007669"/>
    <property type="project" value="InterPro"/>
</dbReference>
<dbReference type="Pfam" id="PF08279">
    <property type="entry name" value="HTH_11"/>
    <property type="match status" value="1"/>
</dbReference>
<organism evidence="4 5">
    <name type="scientific">Usitatibacter rugosus</name>
    <dbReference type="NCBI Taxonomy" id="2732067"/>
    <lineage>
        <taxon>Bacteria</taxon>
        <taxon>Pseudomonadati</taxon>
        <taxon>Pseudomonadota</taxon>
        <taxon>Betaproteobacteria</taxon>
        <taxon>Nitrosomonadales</taxon>
        <taxon>Usitatibacteraceae</taxon>
        <taxon>Usitatibacter</taxon>
    </lineage>
</organism>
<dbReference type="Proteomes" id="UP000501534">
    <property type="component" value="Chromosome"/>
</dbReference>
<keyword evidence="5" id="KW-1185">Reference proteome</keyword>
<protein>
    <recommendedName>
        <fullName evidence="3">HTH deoR-type domain-containing protein</fullName>
    </recommendedName>
</protein>
<evidence type="ECO:0000313" key="4">
    <source>
        <dbReference type="EMBL" id="QJR11352.1"/>
    </source>
</evidence>
<keyword evidence="1" id="KW-0805">Transcription regulation</keyword>
<dbReference type="InterPro" id="IPR051534">
    <property type="entry name" value="CBASS_pafABC_assoc_protein"/>
</dbReference>
<dbReference type="InterPro" id="IPR001034">
    <property type="entry name" value="DeoR_HTH"/>
</dbReference>
<dbReference type="PANTHER" id="PTHR34580">
    <property type="match status" value="1"/>
</dbReference>
<dbReference type="InterPro" id="IPR026881">
    <property type="entry name" value="WYL_dom"/>
</dbReference>
<dbReference type="AlphaFoldDB" id="A0A6M4GWG8"/>
<dbReference type="InterPro" id="IPR036390">
    <property type="entry name" value="WH_DNA-bd_sf"/>
</dbReference>
<dbReference type="KEGG" id="uru:DSM104443_02427"/>
<gene>
    <name evidence="4" type="ORF">DSM104443_02427</name>
</gene>
<dbReference type="PIRSF" id="PIRSF016838">
    <property type="entry name" value="PafC"/>
    <property type="match status" value="1"/>
</dbReference>
<accession>A0A6M4GWG8</accession>
<sequence>MSRPTTRVLAVLELLQSQAQVGGAELADRVGVDRRTLRRYIATLEEMGIPITTEQGRYGGYKLVPGFKLPPMMFTDEEAQALSLGLIAARGLGLADTSPAIESVQAKLDRVLPSAPKKTIAALRESVALQTGGIRATADARLLRVLSESAQARRTATLRYRAADGTLTSRDFNVYGLVFRSGRWYVIGFCLLRFGLRTLRLDRVAHADATERDFTRPDGFDAGEYLNKALATLPRGTPTELLLFTDMECAKREVFHVMGLCEPCKEGVRLVGSADDLEWYARELMRLPFRFKVKAPAALKTTLARLAREYVEAFS</sequence>